<sequence>MGPSFLLLAFHGRVEREETRCDPCERLTAALNINQTCSSPPPATIGERQHVLVTEESFDAQYFVAHNKFYEQVLVPKKPEFKGKMIEVDIYEAGKHYVKGRPVEDAQVFTPSIAQPLQKGQVSGLPQSSFEVFRSSTTFTGSASVRQLECDVVMMGFFRDEQKLADCTELKASHQNGVCASVASSALAGRSWRFDGDGLKLLTLGLALAAVIVALVIDKLH</sequence>
<evidence type="ECO:0000313" key="4">
    <source>
        <dbReference type="Proteomes" id="UP000290572"/>
    </source>
</evidence>
<protein>
    <submittedName>
        <fullName evidence="3">Threonylcarbamoyladenosine tRNA methylthiotransferase</fullName>
    </submittedName>
</protein>
<evidence type="ECO:0000259" key="2">
    <source>
        <dbReference type="PROSITE" id="PS50926"/>
    </source>
</evidence>
<gene>
    <name evidence="3" type="ORF">ROHU_008590</name>
</gene>
<comment type="caution">
    <text evidence="3">The sequence shown here is derived from an EMBL/GenBank/DDBJ whole genome shotgun (WGS) entry which is preliminary data.</text>
</comment>
<proteinExistence type="predicted"/>
<dbReference type="EMBL" id="QBIY01012822">
    <property type="protein sequence ID" value="RXN15889.1"/>
    <property type="molecule type" value="Genomic_DNA"/>
</dbReference>
<feature type="domain" description="TRAM" evidence="2">
    <location>
        <begin position="42"/>
        <end position="104"/>
    </location>
</feature>
<reference evidence="3 4" key="1">
    <citation type="submission" date="2018-03" db="EMBL/GenBank/DDBJ databases">
        <title>Draft genome sequence of Rohu Carp (Labeo rohita).</title>
        <authorList>
            <person name="Das P."/>
            <person name="Kushwaha B."/>
            <person name="Joshi C.G."/>
            <person name="Kumar D."/>
            <person name="Nagpure N.S."/>
            <person name="Sahoo L."/>
            <person name="Das S.P."/>
            <person name="Bit A."/>
            <person name="Patnaik S."/>
            <person name="Meher P.K."/>
            <person name="Jayasankar P."/>
            <person name="Koringa P.G."/>
            <person name="Patel N.V."/>
            <person name="Hinsu A.T."/>
            <person name="Kumar R."/>
            <person name="Pandey M."/>
            <person name="Agarwal S."/>
            <person name="Srivastava S."/>
            <person name="Singh M."/>
            <person name="Iquebal M.A."/>
            <person name="Jaiswal S."/>
            <person name="Angadi U.B."/>
            <person name="Kumar N."/>
            <person name="Raza M."/>
            <person name="Shah T.M."/>
            <person name="Rai A."/>
            <person name="Jena J.K."/>
        </authorList>
    </citation>
    <scope>NUCLEOTIDE SEQUENCE [LARGE SCALE GENOMIC DNA]</scope>
    <source>
        <strain evidence="3">DASCIFA01</strain>
        <tissue evidence="3">Testis</tissue>
    </source>
</reference>
<evidence type="ECO:0000256" key="1">
    <source>
        <dbReference type="ARBA" id="ARBA00022679"/>
    </source>
</evidence>
<keyword evidence="4" id="KW-1185">Reference proteome</keyword>
<accession>A0A498M4U3</accession>
<dbReference type="GO" id="GO:0005783">
    <property type="term" value="C:endoplasmic reticulum"/>
    <property type="evidence" value="ECO:0007669"/>
    <property type="project" value="TreeGrafter"/>
</dbReference>
<dbReference type="GO" id="GO:0035598">
    <property type="term" value="F:tRNA (N(6)-L-threonylcarbamoyladenosine(37)-C(2))-methylthiotransferase activity"/>
    <property type="evidence" value="ECO:0007669"/>
    <property type="project" value="TreeGrafter"/>
</dbReference>
<dbReference type="Proteomes" id="UP000290572">
    <property type="component" value="Unassembled WGS sequence"/>
</dbReference>
<keyword evidence="1 3" id="KW-0808">Transferase</keyword>
<dbReference type="PANTHER" id="PTHR11918">
    <property type="entry name" value="RADICAL SAM PROTEINS"/>
    <property type="match status" value="1"/>
</dbReference>
<dbReference type="STRING" id="84645.A0A498M4U3"/>
<dbReference type="AlphaFoldDB" id="A0A498M4U3"/>
<evidence type="ECO:0000313" key="3">
    <source>
        <dbReference type="EMBL" id="RXN15889.1"/>
    </source>
</evidence>
<organism evidence="3 4">
    <name type="scientific">Labeo rohita</name>
    <name type="common">Indian major carp</name>
    <name type="synonym">Cyprinus rohita</name>
    <dbReference type="NCBI Taxonomy" id="84645"/>
    <lineage>
        <taxon>Eukaryota</taxon>
        <taxon>Metazoa</taxon>
        <taxon>Chordata</taxon>
        <taxon>Craniata</taxon>
        <taxon>Vertebrata</taxon>
        <taxon>Euteleostomi</taxon>
        <taxon>Actinopterygii</taxon>
        <taxon>Neopterygii</taxon>
        <taxon>Teleostei</taxon>
        <taxon>Ostariophysi</taxon>
        <taxon>Cypriniformes</taxon>
        <taxon>Cyprinidae</taxon>
        <taxon>Labeoninae</taxon>
        <taxon>Labeonini</taxon>
        <taxon>Labeo</taxon>
    </lineage>
</organism>
<dbReference type="InterPro" id="IPR002792">
    <property type="entry name" value="TRAM_dom"/>
</dbReference>
<dbReference type="PROSITE" id="PS50926">
    <property type="entry name" value="TRAM"/>
    <property type="match status" value="1"/>
</dbReference>
<dbReference type="PANTHER" id="PTHR11918:SF45">
    <property type="entry name" value="THREONYLCARBAMOYLADENOSINE TRNA METHYLTHIOTRANSFERASE"/>
    <property type="match status" value="1"/>
</dbReference>
<name>A0A498M4U3_LABRO</name>